<evidence type="ECO:0000256" key="4">
    <source>
        <dbReference type="ARBA" id="ARBA00023002"/>
    </source>
</evidence>
<dbReference type="PANTHER" id="PTHR42813">
    <property type="entry name" value="ZINC-TYPE ALCOHOL DEHYDROGENASE-LIKE"/>
    <property type="match status" value="1"/>
</dbReference>
<sequence length="349" mass="35220">MNQEVGVRAVIMDSKGTVHVADRPNPTLPGPQGVIVAVETTGICGSDLHFYDGDLPSIDGLSIGHEAVGVVVEVGDAVRRVSVGDRVVVSCITGCGHCHGCAVGDPATCDTGASLFGFGGELAGAQAELLAVPVADATLLPVPASISDEAAVLLADNLATAWTAARRGDVGAGATVLVLGLGAVGQCAVRCALQLGAATVLAYDPVEGRRARAASCGATAIGGPDVAAAVAEATRGRGVDAVIDAVATDASLDSAVGAVRAGGTISVVGIHDAQPYPFPMLQAVYKSITLRTSMAAVQSAWRELLPLIMAGRLDTSGIITQRHHLEDAPQAYELVAARSPECTKVLLIP</sequence>
<dbReference type="InterPro" id="IPR002328">
    <property type="entry name" value="ADH_Zn_CS"/>
</dbReference>
<evidence type="ECO:0000256" key="1">
    <source>
        <dbReference type="ARBA" id="ARBA00001947"/>
    </source>
</evidence>
<dbReference type="EMBL" id="CP003322">
    <property type="protein sequence ID" value="AFC45174.1"/>
    <property type="molecule type" value="Genomic_DNA"/>
</dbReference>
<dbReference type="Gene3D" id="3.90.180.10">
    <property type="entry name" value="Medium-chain alcohol dehydrogenases, catalytic domain"/>
    <property type="match status" value="1"/>
</dbReference>
<dbReference type="InterPro" id="IPR020843">
    <property type="entry name" value="ER"/>
</dbReference>
<proteinExistence type="inferred from homology"/>
<dbReference type="Pfam" id="PF08240">
    <property type="entry name" value="ADH_N"/>
    <property type="match status" value="1"/>
</dbReference>
<name>H8IMB9_MYCIA</name>
<keyword evidence="4" id="KW-0560">Oxidoreductase</keyword>
<evidence type="ECO:0000259" key="6">
    <source>
        <dbReference type="SMART" id="SM00829"/>
    </source>
</evidence>
<evidence type="ECO:0000256" key="5">
    <source>
        <dbReference type="RuleBase" id="RU361277"/>
    </source>
</evidence>
<dbReference type="Pfam" id="PF00107">
    <property type="entry name" value="ADH_zinc_N"/>
    <property type="match status" value="1"/>
</dbReference>
<dbReference type="AlphaFoldDB" id="H8IMB9"/>
<evidence type="ECO:0000256" key="2">
    <source>
        <dbReference type="ARBA" id="ARBA00022723"/>
    </source>
</evidence>
<evidence type="ECO:0000256" key="3">
    <source>
        <dbReference type="ARBA" id="ARBA00022833"/>
    </source>
</evidence>
<reference evidence="7 8" key="1">
    <citation type="journal article" date="2012" name="J. Bacteriol.">
        <title>Complete genome sequence of Mycobacterium intracellulare strain ATCC 13950T.</title>
        <authorList>
            <person name="Kim B.J."/>
            <person name="Choi B.S."/>
            <person name="Lim J.S."/>
            <person name="Choi I.Y."/>
            <person name="Lee J.H."/>
            <person name="Chun J."/>
            <person name="Kook Y.H."/>
            <person name="Kim B.J."/>
        </authorList>
    </citation>
    <scope>NUCLEOTIDE SEQUENCE [LARGE SCALE GENOMIC DNA]</scope>
    <source>
        <strain evidence="8">ATCC 13950 / DSM 43223 / JCM 6384 / NCTC 13025 / 3600</strain>
    </source>
</reference>
<dbReference type="PANTHER" id="PTHR42813:SF2">
    <property type="entry name" value="DEHYDROGENASE, ZINC-CONTAINING, PUTATIVE (AFU_ORTHOLOGUE AFUA_2G02810)-RELATED"/>
    <property type="match status" value="1"/>
</dbReference>
<organism evidence="7 8">
    <name type="scientific">Mycobacterium intracellulare (strain ATCC 13950 / DSM 43223 / JCM 6384 / NCTC 13025 / 3600)</name>
    <dbReference type="NCBI Taxonomy" id="487521"/>
    <lineage>
        <taxon>Bacteria</taxon>
        <taxon>Bacillati</taxon>
        <taxon>Actinomycetota</taxon>
        <taxon>Actinomycetes</taxon>
        <taxon>Mycobacteriales</taxon>
        <taxon>Mycobacteriaceae</taxon>
        <taxon>Mycobacterium</taxon>
        <taxon>Mycobacterium avium complex (MAC)</taxon>
    </lineage>
</organism>
<keyword evidence="3 5" id="KW-0862">Zinc</keyword>
<dbReference type="KEGG" id="mia:OCU_39550"/>
<gene>
    <name evidence="7" type="ordered locus">OCU_39550</name>
</gene>
<comment type="cofactor">
    <cofactor evidence="1 5">
        <name>Zn(2+)</name>
        <dbReference type="ChEBI" id="CHEBI:29105"/>
    </cofactor>
</comment>
<dbReference type="SUPFAM" id="SSF50129">
    <property type="entry name" value="GroES-like"/>
    <property type="match status" value="1"/>
</dbReference>
<dbReference type="InterPro" id="IPR036291">
    <property type="entry name" value="NAD(P)-bd_dom_sf"/>
</dbReference>
<dbReference type="Gene3D" id="3.40.50.720">
    <property type="entry name" value="NAD(P)-binding Rossmann-like Domain"/>
    <property type="match status" value="1"/>
</dbReference>
<comment type="similarity">
    <text evidence="5">Belongs to the zinc-containing alcohol dehydrogenase family.</text>
</comment>
<accession>H8IMB9</accession>
<dbReference type="InterPro" id="IPR013154">
    <property type="entry name" value="ADH-like_N"/>
</dbReference>
<dbReference type="PROSITE" id="PS00059">
    <property type="entry name" value="ADH_ZINC"/>
    <property type="match status" value="1"/>
</dbReference>
<evidence type="ECO:0000313" key="7">
    <source>
        <dbReference type="EMBL" id="AFC45174.1"/>
    </source>
</evidence>
<dbReference type="HOGENOM" id="CLU_026673_11_3_11"/>
<dbReference type="PATRIC" id="fig|487521.10.peg.3960"/>
<dbReference type="SMART" id="SM00829">
    <property type="entry name" value="PKS_ER"/>
    <property type="match status" value="1"/>
</dbReference>
<dbReference type="InterPro" id="IPR011032">
    <property type="entry name" value="GroES-like_sf"/>
</dbReference>
<dbReference type="eggNOG" id="COG1063">
    <property type="taxonomic scope" value="Bacteria"/>
</dbReference>
<dbReference type="GO" id="GO:0016491">
    <property type="term" value="F:oxidoreductase activity"/>
    <property type="evidence" value="ECO:0007669"/>
    <property type="project" value="UniProtKB-KW"/>
</dbReference>
<dbReference type="GO" id="GO:0008270">
    <property type="term" value="F:zinc ion binding"/>
    <property type="evidence" value="ECO:0007669"/>
    <property type="project" value="InterPro"/>
</dbReference>
<protein>
    <recommendedName>
        <fullName evidence="6">Enoyl reductase (ER) domain-containing protein</fullName>
    </recommendedName>
</protein>
<dbReference type="SUPFAM" id="SSF51735">
    <property type="entry name" value="NAD(P)-binding Rossmann-fold domains"/>
    <property type="match status" value="1"/>
</dbReference>
<dbReference type="Proteomes" id="UP000008004">
    <property type="component" value="Chromosome"/>
</dbReference>
<feature type="domain" description="Enoyl reductase (ER)" evidence="6">
    <location>
        <begin position="16"/>
        <end position="347"/>
    </location>
</feature>
<dbReference type="InterPro" id="IPR013149">
    <property type="entry name" value="ADH-like_C"/>
</dbReference>
<evidence type="ECO:0000313" key="8">
    <source>
        <dbReference type="Proteomes" id="UP000008004"/>
    </source>
</evidence>
<keyword evidence="2 5" id="KW-0479">Metal-binding</keyword>